<dbReference type="SUPFAM" id="SSF64076">
    <property type="entry name" value="MTH938-like"/>
    <property type="match status" value="1"/>
</dbReference>
<dbReference type="Pfam" id="PF04430">
    <property type="entry name" value="DUF498"/>
    <property type="match status" value="1"/>
</dbReference>
<evidence type="ECO:0000313" key="3">
    <source>
        <dbReference type="Proteomes" id="UP000663297"/>
    </source>
</evidence>
<dbReference type="GO" id="GO:0005743">
    <property type="term" value="C:mitochondrial inner membrane"/>
    <property type="evidence" value="ECO:0007669"/>
    <property type="project" value="TreeGrafter"/>
</dbReference>
<feature type="region of interest" description="Disordered" evidence="1">
    <location>
        <begin position="72"/>
        <end position="97"/>
    </location>
</feature>
<evidence type="ECO:0000313" key="2">
    <source>
        <dbReference type="EMBL" id="QPC60237.1"/>
    </source>
</evidence>
<proteinExistence type="predicted"/>
<name>A0A7S8HSV7_FUSCU</name>
<evidence type="ECO:0008006" key="4">
    <source>
        <dbReference type="Google" id="ProtNLM"/>
    </source>
</evidence>
<dbReference type="EMBL" id="CP064747">
    <property type="protein sequence ID" value="QPC60237.1"/>
    <property type="molecule type" value="Genomic_DNA"/>
</dbReference>
<dbReference type="InterPro" id="IPR007523">
    <property type="entry name" value="NDUFAF3/AAMDC"/>
</dbReference>
<dbReference type="Proteomes" id="UP000663297">
    <property type="component" value="Chromosome 1"/>
</dbReference>
<accession>A0A7S8HSV7</accession>
<evidence type="ECO:0000256" key="1">
    <source>
        <dbReference type="SAM" id="MobiDB-lite"/>
    </source>
</evidence>
<dbReference type="PANTHER" id="PTHR21192">
    <property type="entry name" value="NUCLEAR PROTEIN E3-3"/>
    <property type="match status" value="1"/>
</dbReference>
<dbReference type="Gene3D" id="3.40.1230.10">
    <property type="entry name" value="MTH938-like"/>
    <property type="match status" value="1"/>
</dbReference>
<dbReference type="InterPro" id="IPR036748">
    <property type="entry name" value="MTH938-like_sf"/>
</dbReference>
<reference evidence="2" key="1">
    <citation type="submission" date="2020-11" db="EMBL/GenBank/DDBJ databases">
        <title>The chromosome-scale genome resource for two endophytic Fusarium species: F. culmorum and F. pseudograminearum.</title>
        <authorList>
            <person name="Yuan Z."/>
        </authorList>
    </citation>
    <scope>NUCLEOTIDE SEQUENCE</scope>
    <source>
        <strain evidence="2">Class2-1B</strain>
    </source>
</reference>
<dbReference type="AlphaFoldDB" id="A0A7S8HSV7"/>
<protein>
    <recommendedName>
        <fullName evidence="4">NADH dehydrogenase [ubiquinone] 1 alpha subcomplex assembly factor 3</fullName>
    </recommendedName>
</protein>
<dbReference type="PANTHER" id="PTHR21192:SF2">
    <property type="entry name" value="NADH DEHYDROGENASE [UBIQUINONE] 1 ALPHA SUBCOMPLEX ASSEMBLY FACTOR 3"/>
    <property type="match status" value="1"/>
</dbReference>
<organism evidence="2 3">
    <name type="scientific">Fusarium culmorum</name>
    <dbReference type="NCBI Taxonomy" id="5516"/>
    <lineage>
        <taxon>Eukaryota</taxon>
        <taxon>Fungi</taxon>
        <taxon>Dikarya</taxon>
        <taxon>Ascomycota</taxon>
        <taxon>Pezizomycotina</taxon>
        <taxon>Sordariomycetes</taxon>
        <taxon>Hypocreomycetidae</taxon>
        <taxon>Hypocreales</taxon>
        <taxon>Nectriaceae</taxon>
        <taxon>Fusarium</taxon>
    </lineage>
</organism>
<dbReference type="GO" id="GO:0032981">
    <property type="term" value="P:mitochondrial respiratory chain complex I assembly"/>
    <property type="evidence" value="ECO:0007669"/>
    <property type="project" value="TreeGrafter"/>
</dbReference>
<gene>
    <name evidence="2" type="ORF">HYE67_002468</name>
</gene>
<sequence>MTCGTSKKSPFPTNHGIMASRSLIPSYSAHRAVRHAFTQAPRSSITAFRTTAAPALSPLQASPRNQRLFHAAPSRRKDQQPPAQPPPTNFSDLDVLGNTPAPSTSVDVCMYDGFGLNSGLTITGGNGVLLIDGEVFHWRPWEAKGSMNLINKKGQFELPPSAFALFDLLWPRPDLLIIGVGPSNVPLAPETRRAISELGMRIELLDTRNAAAQFNLLATERGVANVAAALIPIGWKDGVGAK</sequence>